<accession>A0A0A7KTP2</accession>
<dbReference type="Pfam" id="PF21825">
    <property type="entry name" value="crAss001_48"/>
    <property type="match status" value="1"/>
</dbReference>
<reference evidence="2" key="2">
    <citation type="journal article" date="2015" name="Vet. Microbiol.">
        <title>Variants of a genomic island in Aeromonas salmonicida subsp. salmonicida link isolates with their geographical origins.</title>
        <authorList>
            <person name="Emond-Rheault J.G."/>
            <person name="Vincent A.T."/>
            <person name="Trudel M.V."/>
            <person name="Brochu F."/>
            <person name="Boyle B."/>
            <person name="Tanaka K.H."/>
            <person name="Attere S.A."/>
            <person name="Jubinville E."/>
            <person name="Loch T.P."/>
            <person name="Winters A.D."/>
            <person name="Faisal M."/>
            <person name="Frenette M."/>
            <person name="Derome N."/>
            <person name="Charette S.J."/>
        </authorList>
    </citation>
    <scope>NUCLEOTIDE SEQUENCE</scope>
    <source>
        <strain evidence="2">01-B526</strain>
    </source>
</reference>
<evidence type="ECO:0000313" key="2">
    <source>
        <dbReference type="EMBL" id="AIZ49593.1"/>
    </source>
</evidence>
<reference evidence="2" key="1">
    <citation type="submission" date="2014-03" db="EMBL/GenBank/DDBJ databases">
        <authorList>
            <person name="Emond-Rheault J.-G."/>
            <person name="Trudel M.V."/>
            <person name="Vincent A.T."/>
            <person name="Brochu F."/>
            <person name="Boyle B."/>
            <person name="Tanaka K.H."/>
            <person name="Attere S.A."/>
            <person name="Jubinville E."/>
            <person name="Frenette M."/>
            <person name="Derome N."/>
            <person name="Charette S.J."/>
        </authorList>
    </citation>
    <scope>NUCLEOTIDE SEQUENCE</scope>
    <source>
        <strain evidence="2">01-B526</strain>
    </source>
</reference>
<dbReference type="InterPro" id="IPR054052">
    <property type="entry name" value="Y16Q-like"/>
</dbReference>
<protein>
    <submittedName>
        <fullName evidence="2">Uncharacterized protein</fullName>
    </submittedName>
</protein>
<organism evidence="2">
    <name type="scientific">Aeromonas salmonicida subsp. salmonicida</name>
    <dbReference type="NCBI Taxonomy" id="29491"/>
    <lineage>
        <taxon>Bacteria</taxon>
        <taxon>Pseudomonadati</taxon>
        <taxon>Pseudomonadota</taxon>
        <taxon>Gammaproteobacteria</taxon>
        <taxon>Aeromonadales</taxon>
        <taxon>Aeromonadaceae</taxon>
        <taxon>Aeromonas</taxon>
    </lineage>
</organism>
<sequence>MSVAADQMVANIKGRINDELVPLKERITGLERAIKYAEQEQFGGMCMRYKNFMKRQLVAMREYADMLEARLAEVEGKFAQHEKDHRPYRRGDHHGQALRCSLQSVGKPQPTPAPPREYRARYCAGWQPCSVRLSGGLSGARGVPCSPVARIPIPSCCTCRASSISCALTWSRTWSTSRPRPPEPRSGCSISSSTISHQPSNSGKPL</sequence>
<evidence type="ECO:0000256" key="1">
    <source>
        <dbReference type="SAM" id="MobiDB-lite"/>
    </source>
</evidence>
<dbReference type="AlphaFoldDB" id="A0A0A7KTP2"/>
<feature type="region of interest" description="Disordered" evidence="1">
    <location>
        <begin position="174"/>
        <end position="206"/>
    </location>
</feature>
<proteinExistence type="predicted"/>
<feature type="compositionally biased region" description="Low complexity" evidence="1">
    <location>
        <begin position="185"/>
        <end position="206"/>
    </location>
</feature>
<dbReference type="EMBL" id="KJ626178">
    <property type="protein sequence ID" value="AIZ49593.1"/>
    <property type="molecule type" value="Genomic_DNA"/>
</dbReference>
<name>A0A0A7KTP2_AERSS</name>